<keyword evidence="6" id="KW-1133">Transmembrane helix</keyword>
<dbReference type="PROSITE" id="PS50214">
    <property type="entry name" value="DISINTEGRIN_2"/>
    <property type="match status" value="1"/>
</dbReference>
<evidence type="ECO:0000313" key="10">
    <source>
        <dbReference type="Proteomes" id="UP000383932"/>
    </source>
</evidence>
<accession>A0A5N5QP21</accession>
<feature type="domain" description="Peptidase M12B" evidence="8">
    <location>
        <begin position="278"/>
        <end position="492"/>
    </location>
</feature>
<dbReference type="SMART" id="SM00050">
    <property type="entry name" value="DISIN"/>
    <property type="match status" value="1"/>
</dbReference>
<dbReference type="PANTHER" id="PTHR11905:SF159">
    <property type="entry name" value="ADAM METALLOPROTEASE"/>
    <property type="match status" value="1"/>
</dbReference>
<comment type="function">
    <text evidence="2">Probable zinc protease.</text>
</comment>
<keyword evidence="6" id="KW-0472">Membrane</keyword>
<keyword evidence="9" id="KW-0482">Metalloprotease</keyword>
<dbReference type="InterPro" id="IPR001590">
    <property type="entry name" value="Peptidase_M12B"/>
</dbReference>
<reference evidence="9 10" key="1">
    <citation type="journal article" date="2019" name="Fungal Biol. Biotechnol.">
        <title>Draft genome sequence of fastidious pathogen Ceratobasidium theobromae, which causes vascular-streak dieback in Theobroma cacao.</title>
        <authorList>
            <person name="Ali S.S."/>
            <person name="Asman A."/>
            <person name="Shao J."/>
            <person name="Firmansyah A.P."/>
            <person name="Susilo A.W."/>
            <person name="Rosmana A."/>
            <person name="McMahon P."/>
            <person name="Junaid M."/>
            <person name="Guest D."/>
            <person name="Kheng T.Y."/>
            <person name="Meinhardt L.W."/>
            <person name="Bailey B.A."/>
        </authorList>
    </citation>
    <scope>NUCLEOTIDE SEQUENCE [LARGE SCALE GENOMIC DNA]</scope>
    <source>
        <strain evidence="9 10">CT2</strain>
    </source>
</reference>
<evidence type="ECO:0000256" key="4">
    <source>
        <dbReference type="PROSITE-ProRule" id="PRU00276"/>
    </source>
</evidence>
<evidence type="ECO:0000256" key="3">
    <source>
        <dbReference type="ARBA" id="ARBA00074021"/>
    </source>
</evidence>
<evidence type="ECO:0000256" key="2">
    <source>
        <dbReference type="ARBA" id="ARBA00056552"/>
    </source>
</evidence>
<feature type="active site" evidence="4">
    <location>
        <position position="437"/>
    </location>
</feature>
<evidence type="ECO:0000259" key="8">
    <source>
        <dbReference type="PROSITE" id="PS50215"/>
    </source>
</evidence>
<dbReference type="InterPro" id="IPR036436">
    <property type="entry name" value="Disintegrin_dom_sf"/>
</dbReference>
<evidence type="ECO:0000256" key="1">
    <source>
        <dbReference type="ARBA" id="ARBA00023157"/>
    </source>
</evidence>
<comment type="caution">
    <text evidence="4">Lacks conserved residue(s) required for the propagation of feature annotation.</text>
</comment>
<dbReference type="FunFam" id="4.10.70.10:FF:000003">
    <property type="entry name" value="Disintegrin and metalloproteinase domain-containing protein 17"/>
    <property type="match status" value="1"/>
</dbReference>
<dbReference type="InterPro" id="IPR024079">
    <property type="entry name" value="MetalloPept_cat_dom_sf"/>
</dbReference>
<dbReference type="GO" id="GO:0004222">
    <property type="term" value="F:metalloendopeptidase activity"/>
    <property type="evidence" value="ECO:0007669"/>
    <property type="project" value="InterPro"/>
</dbReference>
<dbReference type="PROSITE" id="PS50215">
    <property type="entry name" value="ADAM_MEPRO"/>
    <property type="match status" value="1"/>
</dbReference>
<dbReference type="Gene3D" id="3.40.390.10">
    <property type="entry name" value="Collagenase (Catalytic Domain)"/>
    <property type="match status" value="1"/>
</dbReference>
<dbReference type="Proteomes" id="UP000383932">
    <property type="component" value="Unassembled WGS sequence"/>
</dbReference>
<name>A0A5N5QP21_9AGAM</name>
<dbReference type="PANTHER" id="PTHR11905">
    <property type="entry name" value="ADAM A DISINTEGRIN AND METALLOPROTEASE DOMAIN"/>
    <property type="match status" value="1"/>
</dbReference>
<sequence length="860" mass="90822">MWTLLLCVAAVAGESLVARWSLLTSTGSRLRVAHPSTLALEILPRHVPPGTLHTRALESADLRYSDSLRLTLVAFGRTHRLHLRPNDHLVHPAARVVHYAPDGTLLRSEPLLRETVLAYEGAVLDEAASAQRLREDAAGGIARPWGDSPIGELGWARIVVHHQGDSTTPPIYEGAFSVLGQVYHIITRDNYLRSKGPHDPRLLDHIDGGLVVFRDADTTSASCAHDSLPLNMRPLVSPLVSPWYDLGLFKRDDVAGSNSTSNFADQIGNTAGCSKTQKIVYMGVAADCTYTAHYGGAPNATTMILSNWNTASSLYKSTFNISLGIVELAIQDQSCPEASPTPNPPWNTPCSDAVTLNDRLSLFSAWRGARGASAGSGAGDAAGLWHLMSGCPTGTEVGVAWLGQVCNTQASGSGSNIVSGTAVSTAGRTEWQVVAHEIGHNFGAIVSTLCLPGPADSFSSTTDSCDSSSQFIMSPVSNDGESTFSPCSIGNICKSPCLPPASTHLFPGSVLAGSVNSTCLQEADTAKQTISLQMCGNGIVEAGEDCDPGVGTNSTCCDSATCKFRQGAVCDPASSACCLDTCQYAPSTRVCRPARDATCDRAEMCSGTSAGCPADQVTENGTSCGTGSLACANGLCTSPDLQCQTVGLSLNLTKACPSRNDRSCQVSCQDPRTPNQCILLQTNLVDGSPCGYGGTCSNGNCQSGSALDTAKAWYTSNLQISIPVTVVVGIIVLSILWALGRCVARCCAGRKQQQQQQRISSWVPPEYNRSPTAGGLQPPPMSYQNGPNRQRHSRGANSWGSPPSPVLPATQLARQQSRGRSADPGRRDSDGSSRDGHARLVRARSHWVDDARYNGPNYRG</sequence>
<dbReference type="GO" id="GO:0006508">
    <property type="term" value="P:proteolysis"/>
    <property type="evidence" value="ECO:0007669"/>
    <property type="project" value="UniProtKB-KW"/>
</dbReference>
<evidence type="ECO:0000256" key="6">
    <source>
        <dbReference type="SAM" id="Phobius"/>
    </source>
</evidence>
<dbReference type="InterPro" id="IPR002870">
    <property type="entry name" value="Peptidase_M12B_N"/>
</dbReference>
<keyword evidence="9" id="KW-0378">Hydrolase</keyword>
<dbReference type="Pfam" id="PF01562">
    <property type="entry name" value="Pep_M12B_propep"/>
    <property type="match status" value="1"/>
</dbReference>
<feature type="region of interest" description="Disordered" evidence="5">
    <location>
        <begin position="757"/>
        <end position="860"/>
    </location>
</feature>
<dbReference type="Gene3D" id="4.10.70.10">
    <property type="entry name" value="Disintegrin domain"/>
    <property type="match status" value="1"/>
</dbReference>
<keyword evidence="1" id="KW-1015">Disulfide bond</keyword>
<keyword evidence="10" id="KW-1185">Reference proteome</keyword>
<dbReference type="OrthoDB" id="5951731at2759"/>
<dbReference type="SUPFAM" id="SSF57552">
    <property type="entry name" value="Blood coagulation inhibitor (disintegrin)"/>
    <property type="match status" value="1"/>
</dbReference>
<proteinExistence type="predicted"/>
<evidence type="ECO:0000259" key="7">
    <source>
        <dbReference type="PROSITE" id="PS50214"/>
    </source>
</evidence>
<keyword evidence="6" id="KW-0812">Transmembrane</keyword>
<organism evidence="9 10">
    <name type="scientific">Ceratobasidium theobromae</name>
    <dbReference type="NCBI Taxonomy" id="1582974"/>
    <lineage>
        <taxon>Eukaryota</taxon>
        <taxon>Fungi</taxon>
        <taxon>Dikarya</taxon>
        <taxon>Basidiomycota</taxon>
        <taxon>Agaricomycotina</taxon>
        <taxon>Agaricomycetes</taxon>
        <taxon>Cantharellales</taxon>
        <taxon>Ceratobasidiaceae</taxon>
        <taxon>Ceratobasidium</taxon>
    </lineage>
</organism>
<dbReference type="Pfam" id="PF00200">
    <property type="entry name" value="Disintegrin"/>
    <property type="match status" value="1"/>
</dbReference>
<keyword evidence="9" id="KW-0645">Protease</keyword>
<evidence type="ECO:0000256" key="5">
    <source>
        <dbReference type="SAM" id="MobiDB-lite"/>
    </source>
</evidence>
<gene>
    <name evidence="9" type="ORF">CTheo_3561</name>
</gene>
<dbReference type="AlphaFoldDB" id="A0A5N5QP21"/>
<feature type="transmembrane region" description="Helical" evidence="6">
    <location>
        <begin position="720"/>
        <end position="740"/>
    </location>
</feature>
<dbReference type="SUPFAM" id="SSF55486">
    <property type="entry name" value="Metalloproteases ('zincins'), catalytic domain"/>
    <property type="match status" value="1"/>
</dbReference>
<comment type="caution">
    <text evidence="9">The sequence shown here is derived from an EMBL/GenBank/DDBJ whole genome shotgun (WGS) entry which is preliminary data.</text>
</comment>
<dbReference type="EMBL" id="SSOP01000048">
    <property type="protein sequence ID" value="KAB5593007.1"/>
    <property type="molecule type" value="Genomic_DNA"/>
</dbReference>
<protein>
    <recommendedName>
        <fullName evidence="3">Disintegrin and metalloproteinase domain-containing protein B</fullName>
    </recommendedName>
</protein>
<evidence type="ECO:0000313" key="9">
    <source>
        <dbReference type="EMBL" id="KAB5593007.1"/>
    </source>
</evidence>
<feature type="compositionally biased region" description="Basic and acidic residues" evidence="5">
    <location>
        <begin position="820"/>
        <end position="838"/>
    </location>
</feature>
<dbReference type="InterPro" id="IPR001762">
    <property type="entry name" value="Disintegrin_dom"/>
</dbReference>
<dbReference type="Pfam" id="PF13583">
    <property type="entry name" value="Reprolysin_4"/>
    <property type="match status" value="1"/>
</dbReference>
<feature type="domain" description="Disintegrin" evidence="7">
    <location>
        <begin position="532"/>
        <end position="620"/>
    </location>
</feature>